<evidence type="ECO:0000256" key="3">
    <source>
        <dbReference type="ARBA" id="ARBA00012720"/>
    </source>
</evidence>
<keyword evidence="13" id="KW-0326">Glycosidase</keyword>
<keyword evidence="10" id="KW-0234">DNA repair</keyword>
<evidence type="ECO:0000256" key="12">
    <source>
        <dbReference type="ARBA" id="ARBA00023268"/>
    </source>
</evidence>
<dbReference type="PANTHER" id="PTHR42697:SF1">
    <property type="entry name" value="ENDONUCLEASE 8"/>
    <property type="match status" value="1"/>
</dbReference>
<dbReference type="PROSITE" id="PS01242">
    <property type="entry name" value="ZF_FPG_1"/>
    <property type="match status" value="1"/>
</dbReference>
<dbReference type="RefSeq" id="WP_350257683.1">
    <property type="nucleotide sequence ID" value="NZ_CP138335.1"/>
</dbReference>
<evidence type="ECO:0000256" key="2">
    <source>
        <dbReference type="ARBA" id="ARBA00009409"/>
    </source>
</evidence>
<dbReference type="SMART" id="SM00898">
    <property type="entry name" value="Fapy_DNA_glyco"/>
    <property type="match status" value="1"/>
</dbReference>
<dbReference type="InterPro" id="IPR015887">
    <property type="entry name" value="DNA_glyclase_Znf_dom_DNA_BS"/>
</dbReference>
<keyword evidence="5" id="KW-0227">DNA damage</keyword>
<dbReference type="GO" id="GO:0140078">
    <property type="term" value="F:class I DNA-(apurinic or apyrimidinic site) endonuclease activity"/>
    <property type="evidence" value="ECO:0007669"/>
    <property type="project" value="UniProtKB-EC"/>
</dbReference>
<comment type="catalytic activity">
    <reaction evidence="14">
        <text>2'-deoxyribonucleotide-(2'-deoxyribose 5'-phosphate)-2'-deoxyribonucleotide-DNA = a 3'-end 2'-deoxyribonucleotide-(2,3-dehydro-2,3-deoxyribose 5'-phosphate)-DNA + a 5'-end 5'-phospho-2'-deoxyribonucleoside-DNA + H(+)</text>
        <dbReference type="Rhea" id="RHEA:66592"/>
        <dbReference type="Rhea" id="RHEA-COMP:13180"/>
        <dbReference type="Rhea" id="RHEA-COMP:16897"/>
        <dbReference type="Rhea" id="RHEA-COMP:17067"/>
        <dbReference type="ChEBI" id="CHEBI:15378"/>
        <dbReference type="ChEBI" id="CHEBI:136412"/>
        <dbReference type="ChEBI" id="CHEBI:157695"/>
        <dbReference type="ChEBI" id="CHEBI:167181"/>
        <dbReference type="EC" id="4.2.99.18"/>
    </reaction>
</comment>
<dbReference type="GO" id="GO:0008270">
    <property type="term" value="F:zinc ion binding"/>
    <property type="evidence" value="ECO:0007669"/>
    <property type="project" value="UniProtKB-KW"/>
</dbReference>
<keyword evidence="8" id="KW-0862">Zinc</keyword>
<reference evidence="17" key="1">
    <citation type="submission" date="2023-11" db="EMBL/GenBank/DDBJ databases">
        <title>Scrofimicrobium hongkongense sp. nov., isolated from a patient with peritonitis.</title>
        <authorList>
            <person name="Lao H.Y."/>
            <person name="Wong A.Y.P."/>
            <person name="Ng T.L."/>
            <person name="Wong R.Y.L."/>
            <person name="Yau M.C.Y."/>
            <person name="Lam J.Y.W."/>
            <person name="Siu G.K.H."/>
        </authorList>
    </citation>
    <scope>NUCLEOTIDE SEQUENCE</scope>
    <source>
        <strain evidence="17">R131</strain>
    </source>
</reference>
<name>A0AAU7V5Z7_9ACTO</name>
<dbReference type="KEGG" id="sapp:SAC06_07465"/>
<dbReference type="Pfam" id="PF06831">
    <property type="entry name" value="H2TH"/>
    <property type="match status" value="1"/>
</dbReference>
<keyword evidence="6 15" id="KW-0863">Zinc-finger</keyword>
<evidence type="ECO:0000256" key="6">
    <source>
        <dbReference type="ARBA" id="ARBA00022771"/>
    </source>
</evidence>
<dbReference type="EC" id="4.2.99.18" evidence="3"/>
<feature type="domain" description="FPG-type" evidence="16">
    <location>
        <begin position="262"/>
        <end position="296"/>
    </location>
</feature>
<evidence type="ECO:0000313" key="17">
    <source>
        <dbReference type="EMBL" id="XBW07477.1"/>
    </source>
</evidence>
<comment type="similarity">
    <text evidence="2">Belongs to the FPG family.</text>
</comment>
<organism evidence="17">
    <name type="scientific">Scrofimicrobium appendicitidis</name>
    <dbReference type="NCBI Taxonomy" id="3079930"/>
    <lineage>
        <taxon>Bacteria</taxon>
        <taxon>Bacillati</taxon>
        <taxon>Actinomycetota</taxon>
        <taxon>Actinomycetes</taxon>
        <taxon>Actinomycetales</taxon>
        <taxon>Actinomycetaceae</taxon>
        <taxon>Scrofimicrobium</taxon>
    </lineage>
</organism>
<evidence type="ECO:0000256" key="13">
    <source>
        <dbReference type="ARBA" id="ARBA00023295"/>
    </source>
</evidence>
<gene>
    <name evidence="17" type="ORF">SAC06_07465</name>
</gene>
<dbReference type="SMART" id="SM01232">
    <property type="entry name" value="H2TH"/>
    <property type="match status" value="1"/>
</dbReference>
<evidence type="ECO:0000256" key="8">
    <source>
        <dbReference type="ARBA" id="ARBA00022833"/>
    </source>
</evidence>
<keyword evidence="7" id="KW-0378">Hydrolase</keyword>
<dbReference type="SUPFAM" id="SSF46946">
    <property type="entry name" value="S13-like H2TH domain"/>
    <property type="match status" value="1"/>
</dbReference>
<dbReference type="Gene3D" id="1.10.8.50">
    <property type="match status" value="1"/>
</dbReference>
<evidence type="ECO:0000256" key="5">
    <source>
        <dbReference type="ARBA" id="ARBA00022763"/>
    </source>
</evidence>
<dbReference type="Pfam" id="PF06827">
    <property type="entry name" value="zf-FPG_IleRS"/>
    <property type="match status" value="1"/>
</dbReference>
<protein>
    <recommendedName>
        <fullName evidence="3">DNA-(apurinic or apyrimidinic site) lyase</fullName>
        <ecNumber evidence="3">4.2.99.18</ecNumber>
    </recommendedName>
</protein>
<evidence type="ECO:0000256" key="14">
    <source>
        <dbReference type="ARBA" id="ARBA00044632"/>
    </source>
</evidence>
<dbReference type="EMBL" id="CP138335">
    <property type="protein sequence ID" value="XBW07477.1"/>
    <property type="molecule type" value="Genomic_DNA"/>
</dbReference>
<dbReference type="InterPro" id="IPR015886">
    <property type="entry name" value="H2TH_FPG"/>
</dbReference>
<dbReference type="InterPro" id="IPR000214">
    <property type="entry name" value="Znf_DNA_glyclase/AP_lyase"/>
</dbReference>
<evidence type="ECO:0000256" key="9">
    <source>
        <dbReference type="ARBA" id="ARBA00023125"/>
    </source>
</evidence>
<comment type="cofactor">
    <cofactor evidence="1">
        <name>Zn(2+)</name>
        <dbReference type="ChEBI" id="CHEBI:29105"/>
    </cofactor>
</comment>
<keyword evidence="11" id="KW-0456">Lyase</keyword>
<evidence type="ECO:0000256" key="11">
    <source>
        <dbReference type="ARBA" id="ARBA00023239"/>
    </source>
</evidence>
<accession>A0AAU7V5Z7</accession>
<evidence type="ECO:0000256" key="1">
    <source>
        <dbReference type="ARBA" id="ARBA00001947"/>
    </source>
</evidence>
<evidence type="ECO:0000256" key="4">
    <source>
        <dbReference type="ARBA" id="ARBA00022723"/>
    </source>
</evidence>
<dbReference type="GO" id="GO:0000703">
    <property type="term" value="F:oxidized pyrimidine nucleobase lesion DNA N-glycosylase activity"/>
    <property type="evidence" value="ECO:0007669"/>
    <property type="project" value="TreeGrafter"/>
</dbReference>
<dbReference type="InterPro" id="IPR035937">
    <property type="entry name" value="FPG_N"/>
</dbReference>
<dbReference type="GO" id="GO:0003684">
    <property type="term" value="F:damaged DNA binding"/>
    <property type="evidence" value="ECO:0007669"/>
    <property type="project" value="InterPro"/>
</dbReference>
<dbReference type="InterPro" id="IPR010663">
    <property type="entry name" value="Znf_FPG/IleRS"/>
</dbReference>
<dbReference type="PROSITE" id="PS51066">
    <property type="entry name" value="ZF_FPG_2"/>
    <property type="match status" value="1"/>
</dbReference>
<dbReference type="SUPFAM" id="SSF57716">
    <property type="entry name" value="Glucocorticoid receptor-like (DNA-binding domain)"/>
    <property type="match status" value="1"/>
</dbReference>
<dbReference type="SUPFAM" id="SSF81624">
    <property type="entry name" value="N-terminal domain of MutM-like DNA repair proteins"/>
    <property type="match status" value="1"/>
</dbReference>
<dbReference type="PANTHER" id="PTHR42697">
    <property type="entry name" value="ENDONUCLEASE 8"/>
    <property type="match status" value="1"/>
</dbReference>
<keyword evidence="4" id="KW-0479">Metal-binding</keyword>
<evidence type="ECO:0000256" key="10">
    <source>
        <dbReference type="ARBA" id="ARBA00023204"/>
    </source>
</evidence>
<dbReference type="InterPro" id="IPR012319">
    <property type="entry name" value="FPG_cat"/>
</dbReference>
<proteinExistence type="inferred from homology"/>
<dbReference type="GO" id="GO:0006284">
    <property type="term" value="P:base-excision repair"/>
    <property type="evidence" value="ECO:0007669"/>
    <property type="project" value="InterPro"/>
</dbReference>
<evidence type="ECO:0000256" key="7">
    <source>
        <dbReference type="ARBA" id="ARBA00022801"/>
    </source>
</evidence>
<evidence type="ECO:0000256" key="15">
    <source>
        <dbReference type="PROSITE-ProRule" id="PRU00391"/>
    </source>
</evidence>
<dbReference type="AlphaFoldDB" id="A0AAU7V5Z7"/>
<sequence length="296" mass="32650">MPEGHAIRRLALAFDASFVGEQCELSSPQGRFAAGAAQLDRWWMSAAQTKGKHLFLGFGPEPGETEEWIHVHLGLYGGWRFAGKSEVGTALSPQRLDPDPGILPATPSEHWPPEPRGAVRLRILTAESLADLIGPNRCQLVTAEEMAGIEARLGPDPLADDALSEPVRQDFVARVRKSSRPVGELVMDQSVSAGVGNIYRAEALFRTGINPYRAGTRVSAARLGALWDDFVVLMRRGVIEGAINTVEPDEAQDWDPEAERWYVYHRTGRPCLRCGTSIRQAELKGRALFWCPQCQR</sequence>
<dbReference type="CDD" id="cd08970">
    <property type="entry name" value="AcNei1_N"/>
    <property type="match status" value="1"/>
</dbReference>
<dbReference type="InterPro" id="IPR010979">
    <property type="entry name" value="Ribosomal_uS13-like_H2TH"/>
</dbReference>
<evidence type="ECO:0000259" key="16">
    <source>
        <dbReference type="PROSITE" id="PS51066"/>
    </source>
</evidence>
<dbReference type="Gene3D" id="3.20.190.10">
    <property type="entry name" value="MutM-like, N-terminal"/>
    <property type="match status" value="1"/>
</dbReference>
<keyword evidence="9" id="KW-0238">DNA-binding</keyword>
<keyword evidence="12" id="KW-0511">Multifunctional enzyme</keyword>